<gene>
    <name evidence="1" type="ORF">LOAG_15110</name>
</gene>
<name>A0A1S0TGD0_LOALO</name>
<reference evidence="1" key="1">
    <citation type="submission" date="2012-04" db="EMBL/GenBank/DDBJ databases">
        <title>The Genome Sequence of Loa loa.</title>
        <authorList>
            <consortium name="The Broad Institute Genome Sequencing Platform"/>
            <consortium name="Broad Institute Genome Sequencing Center for Infectious Disease"/>
            <person name="Nutman T.B."/>
            <person name="Fink D.L."/>
            <person name="Russ C."/>
            <person name="Young S."/>
            <person name="Zeng Q."/>
            <person name="Gargeya S."/>
            <person name="Alvarado L."/>
            <person name="Berlin A."/>
            <person name="Chapman S.B."/>
            <person name="Chen Z."/>
            <person name="Freedman E."/>
            <person name="Gellesch M."/>
            <person name="Goldberg J."/>
            <person name="Griggs A."/>
            <person name="Gujja S."/>
            <person name="Heilman E.R."/>
            <person name="Heiman D."/>
            <person name="Howarth C."/>
            <person name="Mehta T."/>
            <person name="Neiman D."/>
            <person name="Pearson M."/>
            <person name="Roberts A."/>
            <person name="Saif S."/>
            <person name="Shea T."/>
            <person name="Shenoy N."/>
            <person name="Sisk P."/>
            <person name="Stolte C."/>
            <person name="Sykes S."/>
            <person name="White J."/>
            <person name="Yandava C."/>
            <person name="Haas B."/>
            <person name="Henn M.R."/>
            <person name="Nusbaum C."/>
            <person name="Birren B."/>
        </authorList>
    </citation>
    <scope>NUCLEOTIDE SEQUENCE [LARGE SCALE GENOMIC DNA]</scope>
</reference>
<sequence length="57" mass="6719">VRAAISYQVQMMFAIRMLRQSLISIPFNGRNSRIRICLNIRSNVNVTFDRMNETERS</sequence>
<dbReference type="AlphaFoldDB" id="A0A1S0TGD0"/>
<proteinExistence type="predicted"/>
<dbReference type="InParanoid" id="A0A1S0TGD0"/>
<feature type="non-terminal residue" evidence="1">
    <location>
        <position position="1"/>
    </location>
</feature>
<dbReference type="EMBL" id="JH712494">
    <property type="protein sequence ID" value="EFO13419.1"/>
    <property type="molecule type" value="Genomic_DNA"/>
</dbReference>
<dbReference type="CTD" id="9952595"/>
<dbReference type="KEGG" id="loa:LOAG_15110"/>
<dbReference type="RefSeq" id="XP_003150650.1">
    <property type="nucleotide sequence ID" value="XM_003150602.1"/>
</dbReference>
<dbReference type="GeneID" id="9952595"/>
<organism evidence="1">
    <name type="scientific">Loa loa</name>
    <name type="common">Eye worm</name>
    <name type="synonym">Filaria loa</name>
    <dbReference type="NCBI Taxonomy" id="7209"/>
    <lineage>
        <taxon>Eukaryota</taxon>
        <taxon>Metazoa</taxon>
        <taxon>Ecdysozoa</taxon>
        <taxon>Nematoda</taxon>
        <taxon>Chromadorea</taxon>
        <taxon>Rhabditida</taxon>
        <taxon>Spirurina</taxon>
        <taxon>Spiruromorpha</taxon>
        <taxon>Filarioidea</taxon>
        <taxon>Onchocercidae</taxon>
        <taxon>Loa</taxon>
    </lineage>
</organism>
<evidence type="ECO:0000313" key="1">
    <source>
        <dbReference type="EMBL" id="EFO13419.1"/>
    </source>
</evidence>
<protein>
    <submittedName>
        <fullName evidence="1">Uncharacterized protein</fullName>
    </submittedName>
</protein>
<accession>A0A1S0TGD0</accession>